<comment type="cofactor">
    <cofactor evidence="1">
        <name>Mg(2+)</name>
        <dbReference type="ChEBI" id="CHEBI:18420"/>
    </cofactor>
</comment>
<organism evidence="9 10">
    <name type="scientific">Parasulfitobacter algicola</name>
    <dbReference type="NCBI Taxonomy" id="2614809"/>
    <lineage>
        <taxon>Bacteria</taxon>
        <taxon>Pseudomonadati</taxon>
        <taxon>Pseudomonadota</taxon>
        <taxon>Alphaproteobacteria</taxon>
        <taxon>Rhodobacterales</taxon>
        <taxon>Roseobacteraceae</taxon>
        <taxon>Parasulfitobacter</taxon>
    </lineage>
</organism>
<dbReference type="PANTHER" id="PTHR30001">
    <property type="entry name" value="RIBONUCLEASE"/>
    <property type="match status" value="1"/>
</dbReference>
<dbReference type="Proteomes" id="UP000777935">
    <property type="component" value="Unassembled WGS sequence"/>
</dbReference>
<dbReference type="PANTHER" id="PTHR30001:SF1">
    <property type="entry name" value="RIBONUCLEASE E_G-LIKE PROTEIN, CHLOROPLASTIC"/>
    <property type="match status" value="1"/>
</dbReference>
<evidence type="ECO:0000256" key="1">
    <source>
        <dbReference type="ARBA" id="ARBA00001946"/>
    </source>
</evidence>
<gene>
    <name evidence="9" type="ORF">HRQ87_08280</name>
</gene>
<comment type="caution">
    <text evidence="9">The sequence shown here is derived from an EMBL/GenBank/DDBJ whole genome shotgun (WGS) entry which is preliminary data.</text>
</comment>
<evidence type="ECO:0000256" key="2">
    <source>
        <dbReference type="ARBA" id="ARBA00022722"/>
    </source>
</evidence>
<evidence type="ECO:0000313" key="10">
    <source>
        <dbReference type="Proteomes" id="UP000777935"/>
    </source>
</evidence>
<keyword evidence="3" id="KW-0479">Metal-binding</keyword>
<feature type="domain" description="RNA-binding protein AU-1/Ribonuclease E/G" evidence="8">
    <location>
        <begin position="204"/>
        <end position="332"/>
    </location>
</feature>
<reference evidence="9 10" key="1">
    <citation type="submission" date="2020-06" db="EMBL/GenBank/DDBJ databases">
        <title>Sulfitobacter algicola sp. nov., isolated from green algae.</title>
        <authorList>
            <person name="Wang C."/>
        </authorList>
    </citation>
    <scope>NUCLEOTIDE SEQUENCE [LARGE SCALE GENOMIC DNA]</scope>
    <source>
        <strain evidence="9 10">1151</strain>
    </source>
</reference>
<keyword evidence="10" id="KW-1185">Reference proteome</keyword>
<evidence type="ECO:0000256" key="5">
    <source>
        <dbReference type="ARBA" id="ARBA00022801"/>
    </source>
</evidence>
<evidence type="ECO:0000313" key="9">
    <source>
        <dbReference type="EMBL" id="NSX54796.1"/>
    </source>
</evidence>
<evidence type="ECO:0000256" key="3">
    <source>
        <dbReference type="ARBA" id="ARBA00022723"/>
    </source>
</evidence>
<sequence length="341" mass="36935">MKGRLIALDHISGQEAAALMVDGRLEDLLIDTDTAPRPGAIFRAIVDRQIKGQGGVFVKLPDGTGFLRNAKGLRPRQTVLVQVTGYAEAGKATPVTMKVLFKSRYAIITPDAPGLNISRSIRDEDTRDTLLEIAHDAMAGLPYGLILRSSCDGAASDDIAEDIQTMSDLTARVLEHASGTTAERLTDGDGPHLVAWREWGDAEMIETTAGCFEDHGILDQIDAMRTSKVSLRGSGHMFIEPTRALIAVDVNTAGDTSIAAGLKANIAAARDLPRQLRVRGLGGQIVLDLAPLAKKDRRQFETTLRAAFKADLIETSLAGWTPLGHFELQRKRERLPLDDLL</sequence>
<keyword evidence="5" id="KW-0378">Hydrolase</keyword>
<keyword evidence="2" id="KW-0540">Nuclease</keyword>
<keyword evidence="6" id="KW-0460">Magnesium</keyword>
<proteinExistence type="predicted"/>
<evidence type="ECO:0000259" key="8">
    <source>
        <dbReference type="Pfam" id="PF10150"/>
    </source>
</evidence>
<keyword evidence="4" id="KW-0255">Endonuclease</keyword>
<dbReference type="RefSeq" id="WP_174137147.1">
    <property type="nucleotide sequence ID" value="NZ_JABUFE010000003.1"/>
</dbReference>
<dbReference type="InterPro" id="IPR019307">
    <property type="entry name" value="RNA-bd_AU-1/RNase_E/G"/>
</dbReference>
<dbReference type="InterPro" id="IPR004659">
    <property type="entry name" value="RNase_E/G"/>
</dbReference>
<feature type="domain" description="RNA-binding protein AU-1/Ribonuclease E/G" evidence="8">
    <location>
        <begin position="102"/>
        <end position="183"/>
    </location>
</feature>
<evidence type="ECO:0000256" key="6">
    <source>
        <dbReference type="ARBA" id="ARBA00022842"/>
    </source>
</evidence>
<evidence type="ECO:0000256" key="4">
    <source>
        <dbReference type="ARBA" id="ARBA00022759"/>
    </source>
</evidence>
<evidence type="ECO:0000256" key="7">
    <source>
        <dbReference type="ARBA" id="ARBA00022884"/>
    </source>
</evidence>
<accession>A0ABX2IPH7</accession>
<dbReference type="EMBL" id="JABUFE010000003">
    <property type="protein sequence ID" value="NSX54796.1"/>
    <property type="molecule type" value="Genomic_DNA"/>
</dbReference>
<protein>
    <submittedName>
        <fullName evidence="9">Ribonuclease E/G</fullName>
    </submittedName>
</protein>
<dbReference type="Pfam" id="PF10150">
    <property type="entry name" value="RNase_E_G"/>
    <property type="match status" value="2"/>
</dbReference>
<name>A0ABX2IPH7_9RHOB</name>
<keyword evidence="7" id="KW-0694">RNA-binding</keyword>